<dbReference type="PANTHER" id="PTHR21261">
    <property type="entry name" value="BEAT PROTEIN"/>
    <property type="match status" value="1"/>
</dbReference>
<dbReference type="SMART" id="SM00409">
    <property type="entry name" value="IG"/>
    <property type="match status" value="1"/>
</dbReference>
<dbReference type="Pfam" id="PF07686">
    <property type="entry name" value="V-set"/>
    <property type="match status" value="1"/>
</dbReference>
<name>A0AAW1JX18_POPJA</name>
<comment type="caution">
    <text evidence="2">The sequence shown here is derived from an EMBL/GenBank/DDBJ whole genome shotgun (WGS) entry which is preliminary data.</text>
</comment>
<dbReference type="SUPFAM" id="SSF48726">
    <property type="entry name" value="Immunoglobulin"/>
    <property type="match status" value="1"/>
</dbReference>
<evidence type="ECO:0000259" key="1">
    <source>
        <dbReference type="PROSITE" id="PS50835"/>
    </source>
</evidence>
<organism evidence="2 3">
    <name type="scientific">Popillia japonica</name>
    <name type="common">Japanese beetle</name>
    <dbReference type="NCBI Taxonomy" id="7064"/>
    <lineage>
        <taxon>Eukaryota</taxon>
        <taxon>Metazoa</taxon>
        <taxon>Ecdysozoa</taxon>
        <taxon>Arthropoda</taxon>
        <taxon>Hexapoda</taxon>
        <taxon>Insecta</taxon>
        <taxon>Pterygota</taxon>
        <taxon>Neoptera</taxon>
        <taxon>Endopterygota</taxon>
        <taxon>Coleoptera</taxon>
        <taxon>Polyphaga</taxon>
        <taxon>Scarabaeiformia</taxon>
        <taxon>Scarabaeidae</taxon>
        <taxon>Rutelinae</taxon>
        <taxon>Popillia</taxon>
    </lineage>
</organism>
<dbReference type="InterPro" id="IPR013106">
    <property type="entry name" value="Ig_V-set"/>
</dbReference>
<reference evidence="2 3" key="1">
    <citation type="journal article" date="2024" name="BMC Genomics">
        <title>De novo assembly and annotation of Popillia japonica's genome with initial clues to its potential as an invasive pest.</title>
        <authorList>
            <person name="Cucini C."/>
            <person name="Boschi S."/>
            <person name="Funari R."/>
            <person name="Cardaioli E."/>
            <person name="Iannotti N."/>
            <person name="Marturano G."/>
            <person name="Paoli F."/>
            <person name="Bruttini M."/>
            <person name="Carapelli A."/>
            <person name="Frati F."/>
            <person name="Nardi F."/>
        </authorList>
    </citation>
    <scope>NUCLEOTIDE SEQUENCE [LARGE SCALE GENOMIC DNA]</scope>
    <source>
        <strain evidence="2">DMR45628</strain>
    </source>
</reference>
<dbReference type="InterPro" id="IPR036179">
    <property type="entry name" value="Ig-like_dom_sf"/>
</dbReference>
<dbReference type="InterPro" id="IPR007110">
    <property type="entry name" value="Ig-like_dom"/>
</dbReference>
<dbReference type="EMBL" id="JASPKY010000318">
    <property type="protein sequence ID" value="KAK9709049.1"/>
    <property type="molecule type" value="Genomic_DNA"/>
</dbReference>
<protein>
    <submittedName>
        <fullName evidence="2">Immunoglobulin V-set domain</fullName>
    </submittedName>
</protein>
<keyword evidence="3" id="KW-1185">Reference proteome</keyword>
<dbReference type="InterPro" id="IPR013783">
    <property type="entry name" value="Ig-like_fold"/>
</dbReference>
<evidence type="ECO:0000313" key="3">
    <source>
        <dbReference type="Proteomes" id="UP001458880"/>
    </source>
</evidence>
<dbReference type="Gene3D" id="2.60.40.10">
    <property type="entry name" value="Immunoglobulins"/>
    <property type="match status" value="1"/>
</dbReference>
<dbReference type="Proteomes" id="UP001458880">
    <property type="component" value="Unassembled WGS sequence"/>
</dbReference>
<evidence type="ECO:0000313" key="2">
    <source>
        <dbReference type="EMBL" id="KAK9709049.1"/>
    </source>
</evidence>
<gene>
    <name evidence="2" type="ORF">QE152_g26848</name>
</gene>
<dbReference type="PANTHER" id="PTHR21261:SF8">
    <property type="entry name" value="BEATEN PATH IA, ISOFORM B-RELATED"/>
    <property type="match status" value="1"/>
</dbReference>
<proteinExistence type="predicted"/>
<accession>A0AAW1JX18</accession>
<dbReference type="InterPro" id="IPR003599">
    <property type="entry name" value="Ig_sub"/>
</dbReference>
<feature type="domain" description="Ig-like" evidence="1">
    <location>
        <begin position="21"/>
        <end position="109"/>
    </location>
</feature>
<dbReference type="CDD" id="cd00096">
    <property type="entry name" value="Ig"/>
    <property type="match status" value="1"/>
</dbReference>
<dbReference type="AlphaFoldDB" id="A0AAW1JX18"/>
<dbReference type="FunFam" id="2.60.40.10:FF:000437">
    <property type="entry name" value="Beat-IIIc, isoform A"/>
    <property type="match status" value="1"/>
</dbReference>
<sequence>MAANKSCTALRDVKILVPPAVERGHRAVLRCFYNLEGDALYTVKWYRGRREFFRYTPKENPPTRQFPIDGLTVLESESNATHIVLAEVQMENSGIYSCEVSADAPSFFTDIKTRHLQVIIPPIEDPKITGIKNRYRFGDYLKAECRSRNSVPAANLTWLVNDKDVEPIHIRHQKPSRNSVPAANLTWLVNDKDVEPIHIRHQKPHVTGEALFTSVSGLRFKITEDRFSAGRLKVRCIASLYDIYHRSSEISVEMERQKPRVYKSMTTPSTMGFSGVNVHNLDDPENHATLIFAQPAAEVTSLTTKLSAKFGHIGFIFALLFNLR</sequence>
<dbReference type="PROSITE" id="PS50835">
    <property type="entry name" value="IG_LIKE"/>
    <property type="match status" value="1"/>
</dbReference>